<evidence type="ECO:0000256" key="1">
    <source>
        <dbReference type="SAM" id="Phobius"/>
    </source>
</evidence>
<organism evidence="2 3">
    <name type="scientific">Streptomyces tendae</name>
    <dbReference type="NCBI Taxonomy" id="1932"/>
    <lineage>
        <taxon>Bacteria</taxon>
        <taxon>Bacillati</taxon>
        <taxon>Actinomycetota</taxon>
        <taxon>Actinomycetes</taxon>
        <taxon>Kitasatosporales</taxon>
        <taxon>Streptomycetaceae</taxon>
        <taxon>Streptomyces</taxon>
    </lineage>
</organism>
<gene>
    <name evidence="2" type="ORF">ACH3YB_09530</name>
</gene>
<sequence length="242" mass="26547">MASWQGPFDAAAGGREHVVRECWFCGEETPPSWHDHVLGLHKDADTTMTPWIVVLRTTWRMEIVSVPRCARCHTGHQIERTAAVLSAASLIAYAASGQLDRLLGILSSSTGDRVVAAVWAAVACLPGLAWIAIRLGRLPWQRLASRRLGYARHHPEYLELRADGWKPRADPVRYWRSPPNPHHPPPANRPRRLIGGSFELLGAACGLAVPVAYFTGYEELAGVLIAATAGLLFVASKIKPED</sequence>
<keyword evidence="1" id="KW-1133">Transmembrane helix</keyword>
<evidence type="ECO:0008006" key="4">
    <source>
        <dbReference type="Google" id="ProtNLM"/>
    </source>
</evidence>
<reference evidence="2 3" key="1">
    <citation type="submission" date="2024-10" db="EMBL/GenBank/DDBJ databases">
        <authorList>
            <person name="Wannawong T."/>
            <person name="Kuncharoen N."/>
            <person name="Mhuantong W."/>
        </authorList>
    </citation>
    <scope>NUCLEOTIDE SEQUENCE [LARGE SCALE GENOMIC DNA]</scope>
    <source>
        <strain evidence="2 3">CALK1-4</strain>
    </source>
</reference>
<keyword evidence="1" id="KW-0812">Transmembrane</keyword>
<proteinExistence type="predicted"/>
<protein>
    <recommendedName>
        <fullName evidence="4">Integral membrane protein</fullName>
    </recommendedName>
</protein>
<keyword evidence="3" id="KW-1185">Reference proteome</keyword>
<keyword evidence="1" id="KW-0472">Membrane</keyword>
<evidence type="ECO:0000313" key="2">
    <source>
        <dbReference type="EMBL" id="MFI0571868.1"/>
    </source>
</evidence>
<comment type="caution">
    <text evidence="2">The sequence shown here is derived from an EMBL/GenBank/DDBJ whole genome shotgun (WGS) entry which is preliminary data.</text>
</comment>
<evidence type="ECO:0000313" key="3">
    <source>
        <dbReference type="Proteomes" id="UP001610810"/>
    </source>
</evidence>
<feature type="transmembrane region" description="Helical" evidence="1">
    <location>
        <begin position="116"/>
        <end position="136"/>
    </location>
</feature>
<feature type="transmembrane region" description="Helical" evidence="1">
    <location>
        <begin position="220"/>
        <end position="238"/>
    </location>
</feature>
<feature type="transmembrane region" description="Helical" evidence="1">
    <location>
        <begin position="193"/>
        <end position="214"/>
    </location>
</feature>
<dbReference type="Proteomes" id="UP001610810">
    <property type="component" value="Unassembled WGS sequence"/>
</dbReference>
<dbReference type="RefSeq" id="WP_202559874.1">
    <property type="nucleotide sequence ID" value="NZ_JBIQWK010000002.1"/>
</dbReference>
<name>A0ABW7RYX7_STRTE</name>
<accession>A0ABW7RYX7</accession>
<dbReference type="EMBL" id="JBIQWK010000002">
    <property type="protein sequence ID" value="MFI0571868.1"/>
    <property type="molecule type" value="Genomic_DNA"/>
</dbReference>
<feature type="transmembrane region" description="Helical" evidence="1">
    <location>
        <begin position="78"/>
        <end position="96"/>
    </location>
</feature>